<organism evidence="3 4">
    <name type="scientific">Gonium pectorale</name>
    <name type="common">Green alga</name>
    <dbReference type="NCBI Taxonomy" id="33097"/>
    <lineage>
        <taxon>Eukaryota</taxon>
        <taxon>Viridiplantae</taxon>
        <taxon>Chlorophyta</taxon>
        <taxon>core chlorophytes</taxon>
        <taxon>Chlorophyceae</taxon>
        <taxon>CS clade</taxon>
        <taxon>Chlamydomonadales</taxon>
        <taxon>Volvocaceae</taxon>
        <taxon>Gonium</taxon>
    </lineage>
</organism>
<dbReference type="GO" id="GO:0046872">
    <property type="term" value="F:metal ion binding"/>
    <property type="evidence" value="ECO:0007669"/>
    <property type="project" value="UniProtKB-KW"/>
</dbReference>
<evidence type="ECO:0008006" key="5">
    <source>
        <dbReference type="Google" id="ProtNLM"/>
    </source>
</evidence>
<evidence type="ECO:0000256" key="2">
    <source>
        <dbReference type="SAM" id="MobiDB-lite"/>
    </source>
</evidence>
<gene>
    <name evidence="3" type="ORF">GPECTOR_2g1111</name>
</gene>
<feature type="binding site" evidence="1">
    <location>
        <position position="273"/>
    </location>
    <ligand>
        <name>Mg(2+)</name>
        <dbReference type="ChEBI" id="CHEBI:18420"/>
        <label>1</label>
    </ligand>
</feature>
<dbReference type="OrthoDB" id="410104at2759"/>
<dbReference type="PANTHER" id="PTHR16222:SF35">
    <property type="entry name" value="ADP-RIBOSYLGLYCOHYDROLASE"/>
    <property type="match status" value="1"/>
</dbReference>
<proteinExistence type="predicted"/>
<dbReference type="InterPro" id="IPR036705">
    <property type="entry name" value="Ribosyl_crysJ1_sf"/>
</dbReference>
<dbReference type="InterPro" id="IPR005502">
    <property type="entry name" value="Ribosyl_crysJ1"/>
</dbReference>
<name>A0A150H0Q2_GONPE</name>
<reference evidence="4" key="1">
    <citation type="journal article" date="2016" name="Nat. Commun.">
        <title>The Gonium pectorale genome demonstrates co-option of cell cycle regulation during the evolution of multicellularity.</title>
        <authorList>
            <person name="Hanschen E.R."/>
            <person name="Marriage T.N."/>
            <person name="Ferris P.J."/>
            <person name="Hamaji T."/>
            <person name="Toyoda A."/>
            <person name="Fujiyama A."/>
            <person name="Neme R."/>
            <person name="Noguchi H."/>
            <person name="Minakuchi Y."/>
            <person name="Suzuki M."/>
            <person name="Kawai-Toyooka H."/>
            <person name="Smith D.R."/>
            <person name="Sparks H."/>
            <person name="Anderson J."/>
            <person name="Bakaric R."/>
            <person name="Luria V."/>
            <person name="Karger A."/>
            <person name="Kirschner M.W."/>
            <person name="Durand P.M."/>
            <person name="Michod R.E."/>
            <person name="Nozaki H."/>
            <person name="Olson B.J."/>
        </authorList>
    </citation>
    <scope>NUCLEOTIDE SEQUENCE [LARGE SCALE GENOMIC DNA]</scope>
    <source>
        <strain evidence="4">NIES-2863</strain>
    </source>
</reference>
<comment type="cofactor">
    <cofactor evidence="1">
        <name>Mg(2+)</name>
        <dbReference type="ChEBI" id="CHEBI:18420"/>
    </cofactor>
    <text evidence="1">Binds 2 magnesium ions per subunit.</text>
</comment>
<feature type="binding site" evidence="1">
    <location>
        <position position="275"/>
    </location>
    <ligand>
        <name>Mg(2+)</name>
        <dbReference type="ChEBI" id="CHEBI:18420"/>
        <label>1</label>
    </ligand>
</feature>
<dbReference type="Gene3D" id="1.10.4080.10">
    <property type="entry name" value="ADP-ribosylation/Crystallin J1"/>
    <property type="match status" value="1"/>
</dbReference>
<dbReference type="SUPFAM" id="SSF101478">
    <property type="entry name" value="ADP-ribosylglycohydrolase"/>
    <property type="match status" value="1"/>
</dbReference>
<dbReference type="Pfam" id="PF03747">
    <property type="entry name" value="ADP_ribosyl_GH"/>
    <property type="match status" value="1"/>
</dbReference>
<dbReference type="STRING" id="33097.A0A150H0Q2"/>
<dbReference type="PANTHER" id="PTHR16222">
    <property type="entry name" value="ADP-RIBOSYLGLYCOHYDROLASE"/>
    <property type="match status" value="1"/>
</dbReference>
<keyword evidence="4" id="KW-1185">Reference proteome</keyword>
<dbReference type="AlphaFoldDB" id="A0A150H0Q2"/>
<feature type="binding site" evidence="1">
    <location>
        <position position="276"/>
    </location>
    <ligand>
        <name>Mg(2+)</name>
        <dbReference type="ChEBI" id="CHEBI:18420"/>
        <label>1</label>
    </ligand>
</feature>
<keyword evidence="1" id="KW-0460">Magnesium</keyword>
<accession>A0A150H0Q2</accession>
<dbReference type="EMBL" id="LSYV01000003">
    <property type="protein sequence ID" value="KXZ55562.1"/>
    <property type="molecule type" value="Genomic_DNA"/>
</dbReference>
<dbReference type="Proteomes" id="UP000075714">
    <property type="component" value="Unassembled WGS sequence"/>
</dbReference>
<evidence type="ECO:0000313" key="4">
    <source>
        <dbReference type="Proteomes" id="UP000075714"/>
    </source>
</evidence>
<evidence type="ECO:0000313" key="3">
    <source>
        <dbReference type="EMBL" id="KXZ55562.1"/>
    </source>
</evidence>
<feature type="region of interest" description="Disordered" evidence="2">
    <location>
        <begin position="74"/>
        <end position="93"/>
    </location>
</feature>
<protein>
    <recommendedName>
        <fullName evidence="5">ADP-ribosylglycohydrolase</fullName>
    </recommendedName>
</protein>
<comment type="caution">
    <text evidence="3">The sequence shown here is derived from an EMBL/GenBank/DDBJ whole genome shotgun (WGS) entry which is preliminary data.</text>
</comment>
<sequence>MGAVPTDTRTARCGLTRRLRMRARRPIAFTGGSSWPTAVLTEATESFSLRYGIGVSQEAHRRLCEALDLREELQPPREVGDYEGDPLEDPNHPFNGDWKQLADEGNTCRTAFSAAMHYDPKSGPLDKLMQRQAQFSKDSQANGALMRITPLAVWGCRLSDEALAAAAMADAKLSHPHEVTQHANAVYCIAIKHLIARPGDAEGAVEAAHAWAGAHACAEVRDWLKEALGDAQGPAANRMIGFVRYGFFYAFRHLSHRTPYREAIRDTLLLKGDTDTNAAIVGGLVGALHGASGVPAHMAAAVLGRLGQPGTRGPKRPDWLQPGHLPELFAKLYGKATGEEIDTQALPGVAEAARAAAAWKAEEAAKAAQAAKAETA</sequence>
<dbReference type="InterPro" id="IPR050792">
    <property type="entry name" value="ADP-ribosylglycohydrolase"/>
</dbReference>
<keyword evidence="1" id="KW-0479">Metal-binding</keyword>
<evidence type="ECO:0000256" key="1">
    <source>
        <dbReference type="PIRSR" id="PIRSR605502-1"/>
    </source>
</evidence>